<reference evidence="2" key="2">
    <citation type="submission" date="2021-02" db="EMBL/GenBank/DDBJ databases">
        <authorList>
            <person name="Kimball J.A."/>
            <person name="Haas M.W."/>
            <person name="Macchietto M."/>
            <person name="Kono T."/>
            <person name="Duquette J."/>
            <person name="Shao M."/>
        </authorList>
    </citation>
    <scope>NUCLEOTIDE SEQUENCE</scope>
    <source>
        <tissue evidence="2">Fresh leaf tissue</tissue>
    </source>
</reference>
<protein>
    <submittedName>
        <fullName evidence="2">Uncharacterized protein</fullName>
    </submittedName>
</protein>
<dbReference type="AlphaFoldDB" id="A0A8J5VPN1"/>
<proteinExistence type="predicted"/>
<feature type="region of interest" description="Disordered" evidence="1">
    <location>
        <begin position="1"/>
        <end position="77"/>
    </location>
</feature>
<evidence type="ECO:0000256" key="1">
    <source>
        <dbReference type="SAM" id="MobiDB-lite"/>
    </source>
</evidence>
<feature type="compositionally biased region" description="Basic residues" evidence="1">
    <location>
        <begin position="66"/>
        <end position="77"/>
    </location>
</feature>
<accession>A0A8J5VPN1</accession>
<feature type="compositionally biased region" description="Basic and acidic residues" evidence="1">
    <location>
        <begin position="42"/>
        <end position="51"/>
    </location>
</feature>
<evidence type="ECO:0000313" key="3">
    <source>
        <dbReference type="Proteomes" id="UP000729402"/>
    </source>
</evidence>
<organism evidence="2 3">
    <name type="scientific">Zizania palustris</name>
    <name type="common">Northern wild rice</name>
    <dbReference type="NCBI Taxonomy" id="103762"/>
    <lineage>
        <taxon>Eukaryota</taxon>
        <taxon>Viridiplantae</taxon>
        <taxon>Streptophyta</taxon>
        <taxon>Embryophyta</taxon>
        <taxon>Tracheophyta</taxon>
        <taxon>Spermatophyta</taxon>
        <taxon>Magnoliopsida</taxon>
        <taxon>Liliopsida</taxon>
        <taxon>Poales</taxon>
        <taxon>Poaceae</taxon>
        <taxon>BOP clade</taxon>
        <taxon>Oryzoideae</taxon>
        <taxon>Oryzeae</taxon>
        <taxon>Zizaniinae</taxon>
        <taxon>Zizania</taxon>
    </lineage>
</organism>
<sequence length="77" mass="8665">MAVHWSERKKQKVVSGGVVASTGEQGCCNGKGSADRRRRPRRCNDSEERGGARAHGRHVTWSAAAHRWKGKQKQQRR</sequence>
<dbReference type="EMBL" id="JAAALK010000288">
    <property type="protein sequence ID" value="KAG8051889.1"/>
    <property type="molecule type" value="Genomic_DNA"/>
</dbReference>
<evidence type="ECO:0000313" key="2">
    <source>
        <dbReference type="EMBL" id="KAG8051889.1"/>
    </source>
</evidence>
<comment type="caution">
    <text evidence="2">The sequence shown here is derived from an EMBL/GenBank/DDBJ whole genome shotgun (WGS) entry which is preliminary data.</text>
</comment>
<dbReference type="Proteomes" id="UP000729402">
    <property type="component" value="Unassembled WGS sequence"/>
</dbReference>
<keyword evidence="3" id="KW-1185">Reference proteome</keyword>
<reference evidence="2" key="1">
    <citation type="journal article" date="2021" name="bioRxiv">
        <title>Whole Genome Assembly and Annotation of Northern Wild Rice, Zizania palustris L., Supports a Whole Genome Duplication in the Zizania Genus.</title>
        <authorList>
            <person name="Haas M."/>
            <person name="Kono T."/>
            <person name="Macchietto M."/>
            <person name="Millas R."/>
            <person name="McGilp L."/>
            <person name="Shao M."/>
            <person name="Duquette J."/>
            <person name="Hirsch C.N."/>
            <person name="Kimball J."/>
        </authorList>
    </citation>
    <scope>NUCLEOTIDE SEQUENCE</scope>
    <source>
        <tissue evidence="2">Fresh leaf tissue</tissue>
    </source>
</reference>
<gene>
    <name evidence="2" type="ORF">GUJ93_ZPchr0001g29419</name>
</gene>
<name>A0A8J5VPN1_ZIZPA</name>